<sequence length="999" mass="111714">MTYMQPTYYKILGFDETLTRFAGKYSLLLYRDDDYDDRFLSSINHIGSNLVTHIRSGVWAVNKSVKIRPTGVPALFIPGNAGSAKQVRSMAKEAARYYYETLPREQGGRAAGSKPIDFFTVDLNEEFSAFHGQLLQDQALYVNEAIAYILSLYTDNNSDPTLPRPTSVLIIGHSMGGIVARSIFTTDNYIQGSVHSILTLATPHMLPPIALDDKISAAYDKIEDFWTHGFHTPHSPLANVSLVSIMGGNLDITVNSDSGNIHHLVPQSHGFSVFTSSIPHAWVGTDHLSILWCNQVAMAIGKALVDLVDTRTPDQVKPLGERMKIFRRRFLTGAEEHVSLASASAQNEQSLRLSDFEHTFVEPDEIWAFPPPTYNTQSTTPHLFVMALPQSPNTSEVIALLTDHALGQNSRLDVFLCKDAASPSSSSSQKPETLSCRRDKLAFAPIPASTESATIPGEHNIAREFRFAQKQVNELIGSRYLVVLDRGRQYSEPGFLLAEFGKEATHREVIETTTIGLLRDGLERSKFPKRPSLVSTISLPNMDSSLLAYNLKVNRASCKGQRFAPMMKQSSWAIYEDKYSINIAGKKTGVDINFHGDLPYFDKIQLGGNNGVELRFWMDPTCPEPLSFTLEVDKYGSLGKVVIRYRMVVLVFTFLAVLLTFRAQIQGWSRTGHFVPFGETLSLLIRSTFWKFSVFLAVISMLQHLIPRTAVDIGSEAISSAQGSSLTSSSKLAAIGGRPWWQPSGQWFGDALLGDNDAFFWFLAPVFFQVAVGIVASVWILLNTIVKTVALFANCGTGGDFKNGSSVTQRVITLVVISGLVLFVVPYQLVFTATLLWLIWINARALNHARQQPDSAFLQTTMAWNQFHFVMTSLVMLFFLLPFCVPALMVWIRNFAIGWFKSFDIDHRVDYVLPFLIFVEGLSHGFSVDNASYKRFSGVLVLMLDAMVGYLIVFGVRFSWQIYFLTRLWISWLLVLRFAESGPAQLLQRRFLQPHTKQD</sequence>
<dbReference type="SUPFAM" id="SSF53474">
    <property type="entry name" value="alpha/beta-Hydrolases"/>
    <property type="match status" value="1"/>
</dbReference>
<evidence type="ECO:0000256" key="4">
    <source>
        <dbReference type="ARBA" id="ARBA00022692"/>
    </source>
</evidence>
<protein>
    <recommendedName>
        <fullName evidence="10">GPI inositol-deacylase</fullName>
        <ecNumber evidence="10">3.1.-.-</ecNumber>
    </recommendedName>
</protein>
<feature type="transmembrane region" description="Helical" evidence="10">
    <location>
        <begin position="936"/>
        <end position="956"/>
    </location>
</feature>
<feature type="transmembrane region" description="Helical" evidence="10">
    <location>
        <begin position="689"/>
        <end position="706"/>
    </location>
</feature>
<accession>A0ABQ7JWI4</accession>
<dbReference type="PANTHER" id="PTHR15495:SF7">
    <property type="entry name" value="GPI INOSITOL-DEACYLASE"/>
    <property type="match status" value="1"/>
</dbReference>
<dbReference type="InterPro" id="IPR039529">
    <property type="entry name" value="PGAP1/BST1"/>
</dbReference>
<dbReference type="InterPro" id="IPR029058">
    <property type="entry name" value="AB_hydrolase_fold"/>
</dbReference>
<keyword evidence="7 10" id="KW-0653">Protein transport</keyword>
<dbReference type="Pfam" id="PF07819">
    <property type="entry name" value="PGAP1"/>
    <property type="match status" value="1"/>
</dbReference>
<evidence type="ECO:0000256" key="2">
    <source>
        <dbReference type="ARBA" id="ARBA00006931"/>
    </source>
</evidence>
<evidence type="ECO:0000313" key="13">
    <source>
        <dbReference type="EMBL" id="KAG0286624.1"/>
    </source>
</evidence>
<dbReference type="InterPro" id="IPR012908">
    <property type="entry name" value="PGAP1-ab_dom-like"/>
</dbReference>
<dbReference type="Pfam" id="PF25140">
    <property type="entry name" value="PGAP1_TMD"/>
    <property type="match status" value="1"/>
</dbReference>
<feature type="transmembrane region" description="Helical" evidence="10">
    <location>
        <begin position="758"/>
        <end position="782"/>
    </location>
</feature>
<evidence type="ECO:0000259" key="11">
    <source>
        <dbReference type="Pfam" id="PF07819"/>
    </source>
</evidence>
<evidence type="ECO:0000256" key="8">
    <source>
        <dbReference type="ARBA" id="ARBA00022989"/>
    </source>
</evidence>
<feature type="transmembrane region" description="Helical" evidence="10">
    <location>
        <begin position="811"/>
        <end position="840"/>
    </location>
</feature>
<comment type="caution">
    <text evidence="13">The sequence shown here is derived from an EMBL/GenBank/DDBJ whole genome shotgun (WGS) entry which is preliminary data.</text>
</comment>
<evidence type="ECO:0000256" key="7">
    <source>
        <dbReference type="ARBA" id="ARBA00022927"/>
    </source>
</evidence>
<dbReference type="EMBL" id="JAAAIM010000558">
    <property type="protein sequence ID" value="KAG0286624.1"/>
    <property type="molecule type" value="Genomic_DNA"/>
</dbReference>
<evidence type="ECO:0000259" key="12">
    <source>
        <dbReference type="Pfam" id="PF25140"/>
    </source>
</evidence>
<keyword evidence="8 10" id="KW-1133">Transmembrane helix</keyword>
<dbReference type="Pfam" id="PF25141">
    <property type="entry name" value="PGAP1_2nd"/>
    <property type="match status" value="1"/>
</dbReference>
<dbReference type="EC" id="3.1.-.-" evidence="10"/>
<dbReference type="PANTHER" id="PTHR15495">
    <property type="entry name" value="NEGATIVE REGULATOR OF VESICLE FORMATION-RELATED"/>
    <property type="match status" value="1"/>
</dbReference>
<comment type="similarity">
    <text evidence="2 10">Belongs to the GPI inositol-deacylase family.</text>
</comment>
<keyword evidence="14" id="KW-1185">Reference proteome</keyword>
<evidence type="ECO:0000256" key="9">
    <source>
        <dbReference type="ARBA" id="ARBA00023136"/>
    </source>
</evidence>
<keyword evidence="9 10" id="KW-0472">Membrane</keyword>
<feature type="domain" description="GPI inositol-deacylase transmembrane" evidence="12">
    <location>
        <begin position="649"/>
        <end position="978"/>
    </location>
</feature>
<feature type="domain" description="GPI inositol-deacylase PGAP1-like alpha/beta" evidence="11">
    <location>
        <begin position="69"/>
        <end position="306"/>
    </location>
</feature>
<evidence type="ECO:0000313" key="14">
    <source>
        <dbReference type="Proteomes" id="UP001194696"/>
    </source>
</evidence>
<dbReference type="Gene3D" id="3.40.50.1820">
    <property type="entry name" value="alpha/beta hydrolase"/>
    <property type="match status" value="1"/>
</dbReference>
<evidence type="ECO:0000256" key="1">
    <source>
        <dbReference type="ARBA" id="ARBA00004477"/>
    </source>
</evidence>
<keyword evidence="3 10" id="KW-0813">Transport</keyword>
<proteinExistence type="inferred from homology"/>
<dbReference type="InterPro" id="IPR056824">
    <property type="entry name" value="PGAP1_TMD"/>
</dbReference>
<keyword evidence="6 10" id="KW-0256">Endoplasmic reticulum</keyword>
<comment type="subcellular location">
    <subcellularLocation>
        <location evidence="1">Endoplasmic reticulum membrane</location>
        <topology evidence="1">Multi-pass membrane protein</topology>
    </subcellularLocation>
</comment>
<evidence type="ECO:0000256" key="5">
    <source>
        <dbReference type="ARBA" id="ARBA00022801"/>
    </source>
</evidence>
<dbReference type="Proteomes" id="UP001194696">
    <property type="component" value="Unassembled WGS sequence"/>
</dbReference>
<organism evidence="13 14">
    <name type="scientific">Linnemannia gamsii</name>
    <dbReference type="NCBI Taxonomy" id="64522"/>
    <lineage>
        <taxon>Eukaryota</taxon>
        <taxon>Fungi</taxon>
        <taxon>Fungi incertae sedis</taxon>
        <taxon>Mucoromycota</taxon>
        <taxon>Mortierellomycotina</taxon>
        <taxon>Mortierellomycetes</taxon>
        <taxon>Mortierellales</taxon>
        <taxon>Mortierellaceae</taxon>
        <taxon>Linnemannia</taxon>
    </lineage>
</organism>
<reference evidence="13 14" key="1">
    <citation type="journal article" date="2020" name="Fungal Divers.">
        <title>Resolving the Mortierellaceae phylogeny through synthesis of multi-gene phylogenetics and phylogenomics.</title>
        <authorList>
            <person name="Vandepol N."/>
            <person name="Liber J."/>
            <person name="Desiro A."/>
            <person name="Na H."/>
            <person name="Kennedy M."/>
            <person name="Barry K."/>
            <person name="Grigoriev I.V."/>
            <person name="Miller A.N."/>
            <person name="O'Donnell K."/>
            <person name="Stajich J.E."/>
            <person name="Bonito G."/>
        </authorList>
    </citation>
    <scope>NUCLEOTIDE SEQUENCE [LARGE SCALE GENOMIC DNA]</scope>
    <source>
        <strain evidence="13 14">AD045</strain>
    </source>
</reference>
<evidence type="ECO:0000256" key="6">
    <source>
        <dbReference type="ARBA" id="ARBA00022824"/>
    </source>
</evidence>
<feature type="transmembrane region" description="Helical" evidence="10">
    <location>
        <begin position="643"/>
        <end position="661"/>
    </location>
</feature>
<comment type="function">
    <text evidence="10">Involved in inositol deacylation of GPI-anchored proteins which plays important roles in the quality control and ER-associated degradation of GPI-anchored proteins.</text>
</comment>
<keyword evidence="4 10" id="KW-0812">Transmembrane</keyword>
<gene>
    <name evidence="13" type="primary">BST1_2</name>
    <name evidence="13" type="ORF">BGZ96_009293</name>
</gene>
<evidence type="ECO:0000256" key="10">
    <source>
        <dbReference type="RuleBase" id="RU365011"/>
    </source>
</evidence>
<keyword evidence="5 10" id="KW-0378">Hydrolase</keyword>
<name>A0ABQ7JWI4_9FUNG</name>
<feature type="transmembrane region" description="Helical" evidence="10">
    <location>
        <begin position="867"/>
        <end position="892"/>
    </location>
</feature>
<evidence type="ECO:0000256" key="3">
    <source>
        <dbReference type="ARBA" id="ARBA00022448"/>
    </source>
</evidence>